<dbReference type="AlphaFoldDB" id="G4ZB97"/>
<gene>
    <name evidence="2" type="ORF">PHYSODRAFT_330436</name>
</gene>
<organism evidence="2 3">
    <name type="scientific">Phytophthora sojae (strain P6497)</name>
    <name type="common">Soybean stem and root rot agent</name>
    <name type="synonym">Phytophthora megasperma f. sp. glycines</name>
    <dbReference type="NCBI Taxonomy" id="1094619"/>
    <lineage>
        <taxon>Eukaryota</taxon>
        <taxon>Sar</taxon>
        <taxon>Stramenopiles</taxon>
        <taxon>Oomycota</taxon>
        <taxon>Peronosporomycetes</taxon>
        <taxon>Peronosporales</taxon>
        <taxon>Peronosporaceae</taxon>
        <taxon>Phytophthora</taxon>
    </lineage>
</organism>
<protein>
    <submittedName>
        <fullName evidence="2">Uncharacterized protein</fullName>
    </submittedName>
</protein>
<evidence type="ECO:0000313" key="2">
    <source>
        <dbReference type="EMBL" id="EGZ22693.1"/>
    </source>
</evidence>
<keyword evidence="3" id="KW-1185">Reference proteome</keyword>
<proteinExistence type="predicted"/>
<accession>G4ZB97</accession>
<reference evidence="2 3" key="1">
    <citation type="journal article" date="2006" name="Science">
        <title>Phytophthora genome sequences uncover evolutionary origins and mechanisms of pathogenesis.</title>
        <authorList>
            <person name="Tyler B.M."/>
            <person name="Tripathy S."/>
            <person name="Zhang X."/>
            <person name="Dehal P."/>
            <person name="Jiang R.H."/>
            <person name="Aerts A."/>
            <person name="Arredondo F.D."/>
            <person name="Baxter L."/>
            <person name="Bensasson D."/>
            <person name="Beynon J.L."/>
            <person name="Chapman J."/>
            <person name="Damasceno C.M."/>
            <person name="Dorrance A.E."/>
            <person name="Dou D."/>
            <person name="Dickerman A.W."/>
            <person name="Dubchak I.L."/>
            <person name="Garbelotto M."/>
            <person name="Gijzen M."/>
            <person name="Gordon S.G."/>
            <person name="Govers F."/>
            <person name="Grunwald N.J."/>
            <person name="Huang W."/>
            <person name="Ivors K.L."/>
            <person name="Jones R.W."/>
            <person name="Kamoun S."/>
            <person name="Krampis K."/>
            <person name="Lamour K.H."/>
            <person name="Lee M.K."/>
            <person name="McDonald W.H."/>
            <person name="Medina M."/>
            <person name="Meijer H.J."/>
            <person name="Nordberg E.K."/>
            <person name="Maclean D.J."/>
            <person name="Ospina-Giraldo M.D."/>
            <person name="Morris P.F."/>
            <person name="Phuntumart V."/>
            <person name="Putnam N.H."/>
            <person name="Rash S."/>
            <person name="Rose J.K."/>
            <person name="Sakihama Y."/>
            <person name="Salamov A.A."/>
            <person name="Savidor A."/>
            <person name="Scheuring C.F."/>
            <person name="Smith B.M."/>
            <person name="Sobral B.W."/>
            <person name="Terry A."/>
            <person name="Torto-Alalibo T.A."/>
            <person name="Win J."/>
            <person name="Xu Z."/>
            <person name="Zhang H."/>
            <person name="Grigoriev I.V."/>
            <person name="Rokhsar D.S."/>
            <person name="Boore J.L."/>
        </authorList>
    </citation>
    <scope>NUCLEOTIDE SEQUENCE [LARGE SCALE GENOMIC DNA]</scope>
    <source>
        <strain evidence="2 3">P6497</strain>
    </source>
</reference>
<name>G4ZB97_PHYSP</name>
<dbReference type="InParanoid" id="G4ZB97"/>
<dbReference type="KEGG" id="psoj:PHYSODRAFT_330436"/>
<dbReference type="Proteomes" id="UP000002640">
    <property type="component" value="Unassembled WGS sequence"/>
</dbReference>
<sequence length="726" mass="82613">MNEGNDGQELKFALEEQARLHCAAIELKLFVARNVDGSWFTVTEEHLRQMEEGFVPYEVFRLMNAANTIRVWKKLSEYRLPSADQLQDDEYHLLVQKPGHLGVEPIWKTETMPSDTLLGGWMHCVMKQSAVRDFEMVHSTNYEALQDAKQPRSFVIPISNNLPELGNTILGWNYIKWCREMWPVESPRNPFPHELCACHTIFLSPPSPELLRGPVSAPLVITSLVRAINNELEPDTKLDVTAASAMDLASLTKSLVKKLGPLFIVFDDIGRWFMNPPATTTELSLFHAFCRDVSQVWMEIPRVYFLVLGETGLLRNVHEQTMTINGSEAAKFIFWNTSGNSQRVLDLLLECRTYKDLKIYETPYLAYEWRCIQGEVLKYRALLRTWLLGDASVDLTAKVEDFDGALVVGEQLLHRFRLRWEGTLNKVTIYALPVVKREMVNLVYRLRDHRWIDLFAEPGLPKEKLPAFFKENTVFGEYPSVHFSDNIIATPQIRPGTNIRSLCFGQIIDLETAKAESWPQLMLEVSGKLKAGEWKALDKDDDSFCLKAHPLWPDKPSESSATNAILMTRQRDNTTGSSGDPAQESEASEWQPPPCRTLTVGLVMNFASNAVDSTELKTQCQHFNALFENMSKGTREAVGVMTNVLVVFALECSEEAKHLFENDKTKLLADYKLIQDIVLLDLTSSEQRSAFFGFDSRDKTTGPLTDTIEKVVEKIVEPRAKKKRKL</sequence>
<dbReference type="RefSeq" id="XP_009525410.1">
    <property type="nucleotide sequence ID" value="XM_009527115.1"/>
</dbReference>
<dbReference type="GeneID" id="20646123"/>
<evidence type="ECO:0000256" key="1">
    <source>
        <dbReference type="SAM" id="MobiDB-lite"/>
    </source>
</evidence>
<feature type="region of interest" description="Disordered" evidence="1">
    <location>
        <begin position="571"/>
        <end position="593"/>
    </location>
</feature>
<evidence type="ECO:0000313" key="3">
    <source>
        <dbReference type="Proteomes" id="UP000002640"/>
    </source>
</evidence>
<dbReference type="EMBL" id="JH159153">
    <property type="protein sequence ID" value="EGZ22693.1"/>
    <property type="molecule type" value="Genomic_DNA"/>
</dbReference>